<organism evidence="1">
    <name type="scientific">Rhizophagus irregularis (strain DAOM 181602 / DAOM 197198 / MUCL 43194)</name>
    <name type="common">Arbuscular mycorrhizal fungus</name>
    <name type="synonym">Glomus intraradices</name>
    <dbReference type="NCBI Taxonomy" id="747089"/>
    <lineage>
        <taxon>Eukaryota</taxon>
        <taxon>Fungi</taxon>
        <taxon>Fungi incertae sedis</taxon>
        <taxon>Mucoromycota</taxon>
        <taxon>Glomeromycotina</taxon>
        <taxon>Glomeromycetes</taxon>
        <taxon>Glomerales</taxon>
        <taxon>Glomeraceae</taxon>
        <taxon>Rhizophagus</taxon>
    </lineage>
</organism>
<dbReference type="HOGENOM" id="CLU_2238040_0_0_1"/>
<evidence type="ECO:0000313" key="1">
    <source>
        <dbReference type="EMBL" id="ESA01836.1"/>
    </source>
</evidence>
<protein>
    <submittedName>
        <fullName evidence="1">Uncharacterized protein</fullName>
    </submittedName>
</protein>
<reference evidence="1" key="1">
    <citation type="submission" date="2013-07" db="EMBL/GenBank/DDBJ databases">
        <title>The genome of an arbuscular mycorrhizal fungus provides insights into the evolution of the oldest plant symbiosis.</title>
        <authorList>
            <consortium name="DOE Joint Genome Institute"/>
            <person name="Tisserant E."/>
            <person name="Malbreil M."/>
            <person name="Kuo A."/>
            <person name="Kohler A."/>
            <person name="Symeonidi A."/>
            <person name="Balestrini R."/>
            <person name="Charron P."/>
            <person name="Duensing N."/>
            <person name="Frei-dit-Frey N."/>
            <person name="Gianinazzi-Pearson V."/>
            <person name="Gilbert B."/>
            <person name="Handa Y."/>
            <person name="Hijri M."/>
            <person name="Kaul R."/>
            <person name="Kawaguchi M."/>
            <person name="Krajinski F."/>
            <person name="Lammers P."/>
            <person name="Lapierre D."/>
            <person name="Masclaux F.G."/>
            <person name="Murat C."/>
            <person name="Morin E."/>
            <person name="Ndikumana S."/>
            <person name="Pagni M."/>
            <person name="Petitpierre D."/>
            <person name="Requena N."/>
            <person name="Rosikiewicz P."/>
            <person name="Riley R."/>
            <person name="Saito K."/>
            <person name="San Clemente H."/>
            <person name="Shapiro H."/>
            <person name="van Tuinen D."/>
            <person name="Becard G."/>
            <person name="Bonfante P."/>
            <person name="Paszkowski U."/>
            <person name="Shachar-Hill Y."/>
            <person name="Young J.P."/>
            <person name="Sanders I.R."/>
            <person name="Henrissat B."/>
            <person name="Rensing S.A."/>
            <person name="Grigoriev I.V."/>
            <person name="Corradi N."/>
            <person name="Roux C."/>
            <person name="Martin F."/>
        </authorList>
    </citation>
    <scope>NUCLEOTIDE SEQUENCE</scope>
    <source>
        <strain evidence="1">DAOM 197198</strain>
    </source>
</reference>
<name>U9TEN8_RHIID</name>
<dbReference type="AlphaFoldDB" id="U9TEN8"/>
<gene>
    <name evidence="1" type="ORF">GLOINDRAFT_86697</name>
</gene>
<sequence>MARAVLTLLSFQSTFATIILFLIPMVHQRSCNPNIHVDNFVDTIIPPDLLIIRIRFYLGYTGDLIPNTSIASQSPTRGIISTKNTSQSSRMVALYRSNKFNNPEC</sequence>
<dbReference type="EMBL" id="KI296169">
    <property type="protein sequence ID" value="ESA01836.1"/>
    <property type="molecule type" value="Genomic_DNA"/>
</dbReference>
<accession>U9TEN8</accession>
<proteinExistence type="predicted"/>